<keyword evidence="4" id="KW-0238">DNA-binding</keyword>
<dbReference type="SMART" id="SM00717">
    <property type="entry name" value="SANT"/>
    <property type="match status" value="2"/>
</dbReference>
<dbReference type="CDD" id="cd00167">
    <property type="entry name" value="SANT"/>
    <property type="match status" value="2"/>
</dbReference>
<dbReference type="InterPro" id="IPR017930">
    <property type="entry name" value="Myb_dom"/>
</dbReference>
<comment type="caution">
    <text evidence="10">The sequence shown here is derived from an EMBL/GenBank/DDBJ whole genome shotgun (WGS) entry which is preliminary data.</text>
</comment>
<dbReference type="GO" id="GO:0005634">
    <property type="term" value="C:nucleus"/>
    <property type="evidence" value="ECO:0007669"/>
    <property type="project" value="UniProtKB-SubCell"/>
</dbReference>
<feature type="domain" description="HTH myb-type" evidence="9">
    <location>
        <begin position="29"/>
        <end position="85"/>
    </location>
</feature>
<dbReference type="GO" id="GO:0003677">
    <property type="term" value="F:DNA binding"/>
    <property type="evidence" value="ECO:0007669"/>
    <property type="project" value="UniProtKB-KW"/>
</dbReference>
<evidence type="ECO:0000259" key="9">
    <source>
        <dbReference type="PROSITE" id="PS51294"/>
    </source>
</evidence>
<proteinExistence type="predicted"/>
<evidence type="ECO:0000256" key="6">
    <source>
        <dbReference type="ARBA" id="ARBA00023242"/>
    </source>
</evidence>
<keyword evidence="11" id="KW-1185">Reference proteome</keyword>
<dbReference type="AlphaFoldDB" id="A0A7J7DIL2"/>
<feature type="domain" description="Myb-like" evidence="8">
    <location>
        <begin position="82"/>
        <end position="132"/>
    </location>
</feature>
<protein>
    <submittedName>
        <fullName evidence="10">Uncharacterized protein</fullName>
    </submittedName>
</protein>
<evidence type="ECO:0000313" key="10">
    <source>
        <dbReference type="EMBL" id="KAF5746074.1"/>
    </source>
</evidence>
<keyword evidence="3" id="KW-0805">Transcription regulation</keyword>
<dbReference type="PANTHER" id="PTHR47995:SF18">
    <property type="entry name" value="TRANSCRIPTION FACTOR MYB65"/>
    <property type="match status" value="1"/>
</dbReference>
<dbReference type="SUPFAM" id="SSF46689">
    <property type="entry name" value="Homeodomain-like"/>
    <property type="match status" value="1"/>
</dbReference>
<evidence type="ECO:0000256" key="5">
    <source>
        <dbReference type="ARBA" id="ARBA00023163"/>
    </source>
</evidence>
<reference evidence="10 11" key="1">
    <citation type="journal article" date="2020" name="Nat. Commun.">
        <title>Genome of Tripterygium wilfordii and identification of cytochrome P450 involved in triptolide biosynthesis.</title>
        <authorList>
            <person name="Tu L."/>
            <person name="Su P."/>
            <person name="Zhang Z."/>
            <person name="Gao L."/>
            <person name="Wang J."/>
            <person name="Hu T."/>
            <person name="Zhou J."/>
            <person name="Zhang Y."/>
            <person name="Zhao Y."/>
            <person name="Liu Y."/>
            <person name="Song Y."/>
            <person name="Tong Y."/>
            <person name="Lu Y."/>
            <person name="Yang J."/>
            <person name="Xu C."/>
            <person name="Jia M."/>
            <person name="Peters R.J."/>
            <person name="Huang L."/>
            <person name="Gao W."/>
        </authorList>
    </citation>
    <scope>NUCLEOTIDE SEQUENCE [LARGE SCALE GENOMIC DNA]</scope>
    <source>
        <strain evidence="11">cv. XIE 37</strain>
        <tissue evidence="10">Leaf</tissue>
    </source>
</reference>
<dbReference type="EMBL" id="JAAARO010000006">
    <property type="protein sequence ID" value="KAF5746074.1"/>
    <property type="molecule type" value="Genomic_DNA"/>
</dbReference>
<feature type="domain" description="Myb-like" evidence="8">
    <location>
        <begin position="29"/>
        <end position="81"/>
    </location>
</feature>
<name>A0A7J7DIL2_TRIWF</name>
<dbReference type="InterPro" id="IPR001005">
    <property type="entry name" value="SANT/Myb"/>
</dbReference>
<evidence type="ECO:0000313" key="11">
    <source>
        <dbReference type="Proteomes" id="UP000593562"/>
    </source>
</evidence>
<dbReference type="PROSITE" id="PS50090">
    <property type="entry name" value="MYB_LIKE"/>
    <property type="match status" value="2"/>
</dbReference>
<dbReference type="PROSITE" id="PS51294">
    <property type="entry name" value="HTH_MYB"/>
    <property type="match status" value="2"/>
</dbReference>
<comment type="subcellular location">
    <subcellularLocation>
        <location evidence="1">Nucleus</location>
    </subcellularLocation>
</comment>
<dbReference type="Pfam" id="PF00249">
    <property type="entry name" value="Myb_DNA-binding"/>
    <property type="match status" value="2"/>
</dbReference>
<evidence type="ECO:0000256" key="1">
    <source>
        <dbReference type="ARBA" id="ARBA00004123"/>
    </source>
</evidence>
<dbReference type="InParanoid" id="A0A7J7DIL2"/>
<feature type="domain" description="HTH myb-type" evidence="9">
    <location>
        <begin position="86"/>
        <end position="136"/>
    </location>
</feature>
<dbReference type="Gene3D" id="1.10.10.60">
    <property type="entry name" value="Homeodomain-like"/>
    <property type="match status" value="2"/>
</dbReference>
<evidence type="ECO:0000256" key="3">
    <source>
        <dbReference type="ARBA" id="ARBA00023015"/>
    </source>
</evidence>
<accession>A0A7J7DIL2</accession>
<dbReference type="PANTHER" id="PTHR47995">
    <property type="entry name" value="TRANSCRIPTION FACTOR MYB33-RELATED"/>
    <property type="match status" value="1"/>
</dbReference>
<dbReference type="Proteomes" id="UP000593562">
    <property type="component" value="Unassembled WGS sequence"/>
</dbReference>
<gene>
    <name evidence="10" type="ORF">HS088_TW06G00239</name>
</gene>
<sequence>MPEPNGGGGGVKRDGLKKGSINEGGGEQGNGLKKGPWTESEDAILREYVMRQGEGNWNGVRRKTGLMRCGKSCRLRWANHLKPDLKKVPFSPEDEFIIVDLHSKLDNKWARMASELPGRTDNEIKNFWNTRMKRRNRAGLPKNINNKDELNQDGLVALAQRQIKPLKISSFGSLVLSSSDPNCSSIPFNLSTPTNPLLQMNPPYTNDQSHQLQFLHPVSLFGAPNPTWYNPNLALAAAAPSLIQYGRNDMSYTSMMMGAIAEPEGLPSIQTPPPPVSSNEDGGDCESTENFIYNINGYEIETSGLLDALVQESHAKYSRKTESTSLGSEKGNKAVVVIDGENEDDDDGETASKRFKLALIGMETSEEMNSMDEDLMSLLSDIPTPMPLTEWYRASS</sequence>
<evidence type="ECO:0000256" key="2">
    <source>
        <dbReference type="ARBA" id="ARBA00022737"/>
    </source>
</evidence>
<feature type="region of interest" description="Disordered" evidence="7">
    <location>
        <begin position="1"/>
        <end position="37"/>
    </location>
</feature>
<evidence type="ECO:0000256" key="4">
    <source>
        <dbReference type="ARBA" id="ARBA00023125"/>
    </source>
</evidence>
<evidence type="ECO:0000259" key="8">
    <source>
        <dbReference type="PROSITE" id="PS50090"/>
    </source>
</evidence>
<keyword evidence="2" id="KW-0677">Repeat</keyword>
<organism evidence="10 11">
    <name type="scientific">Tripterygium wilfordii</name>
    <name type="common">Thunder God vine</name>
    <dbReference type="NCBI Taxonomy" id="458696"/>
    <lineage>
        <taxon>Eukaryota</taxon>
        <taxon>Viridiplantae</taxon>
        <taxon>Streptophyta</taxon>
        <taxon>Embryophyta</taxon>
        <taxon>Tracheophyta</taxon>
        <taxon>Spermatophyta</taxon>
        <taxon>Magnoliopsida</taxon>
        <taxon>eudicotyledons</taxon>
        <taxon>Gunneridae</taxon>
        <taxon>Pentapetalae</taxon>
        <taxon>rosids</taxon>
        <taxon>fabids</taxon>
        <taxon>Celastrales</taxon>
        <taxon>Celastraceae</taxon>
        <taxon>Tripterygium</taxon>
    </lineage>
</organism>
<dbReference type="FunFam" id="1.10.10.60:FF:000001">
    <property type="entry name" value="MYB-related transcription factor"/>
    <property type="match status" value="1"/>
</dbReference>
<feature type="compositionally biased region" description="Gly residues" evidence="7">
    <location>
        <begin position="1"/>
        <end position="10"/>
    </location>
</feature>
<keyword evidence="5" id="KW-0804">Transcription</keyword>
<keyword evidence="6" id="KW-0539">Nucleus</keyword>
<evidence type="ECO:0000256" key="7">
    <source>
        <dbReference type="SAM" id="MobiDB-lite"/>
    </source>
</evidence>
<dbReference type="InterPro" id="IPR009057">
    <property type="entry name" value="Homeodomain-like_sf"/>
</dbReference>